<dbReference type="InterPro" id="IPR029062">
    <property type="entry name" value="Class_I_gatase-like"/>
</dbReference>
<gene>
    <name evidence="2" type="ORF">GCM10009090_06100</name>
</gene>
<name>A0A919F583_9XANT</name>
<dbReference type="Gene3D" id="3.40.50.880">
    <property type="match status" value="1"/>
</dbReference>
<evidence type="ECO:0000313" key="3">
    <source>
        <dbReference type="Proteomes" id="UP000623958"/>
    </source>
</evidence>
<dbReference type="EMBL" id="BNBA01000003">
    <property type="protein sequence ID" value="GHH48313.1"/>
    <property type="molecule type" value="Genomic_DNA"/>
</dbReference>
<keyword evidence="3" id="KW-1185">Reference proteome</keyword>
<reference evidence="2" key="1">
    <citation type="journal article" date="2014" name="Int. J. Syst. Evol. Microbiol.">
        <title>Complete genome sequence of Corynebacterium casei LMG S-19264T (=DSM 44701T), isolated from a smear-ripened cheese.</title>
        <authorList>
            <consortium name="US DOE Joint Genome Institute (JGI-PGF)"/>
            <person name="Walter F."/>
            <person name="Albersmeier A."/>
            <person name="Kalinowski J."/>
            <person name="Ruckert C."/>
        </authorList>
    </citation>
    <scope>NUCLEOTIDE SEQUENCE</scope>
    <source>
        <strain evidence="2">JCM 13306</strain>
    </source>
</reference>
<dbReference type="Proteomes" id="UP000623958">
    <property type="component" value="Unassembled WGS sequence"/>
</dbReference>
<dbReference type="PANTHER" id="PTHR40469:SF2">
    <property type="entry name" value="GALACTOSE-BINDING DOMAIN-LIKE SUPERFAMILY PROTEIN"/>
    <property type="match status" value="1"/>
</dbReference>
<dbReference type="SUPFAM" id="SSF52317">
    <property type="entry name" value="Class I glutamine amidotransferase-like"/>
    <property type="match status" value="1"/>
</dbReference>
<sequence length="217" mass="23558">MRVLIFSKTATFRHDSIPTAIATVRRLAEEQGMQADASEDPAAFTDAALARYRVVVFANTTGEVLDAAQQAAFERFIRAGGGFVGIHSAADTGYEWPWYGKLVAAYFGGHPPGLQGSRVQPERDGRPDGEAWPVRDELYNYRSNPRGQVQVLATIDEKLYEGGTMGADHPIAWCHAFDGGRAWYTGLGHDAAIYADPHFLAQLRGGLRYAAGIAPGC</sequence>
<proteinExistence type="predicted"/>
<accession>A0A919F583</accession>
<dbReference type="InterPro" id="IPR029010">
    <property type="entry name" value="ThuA-like"/>
</dbReference>
<dbReference type="PANTHER" id="PTHR40469">
    <property type="entry name" value="SECRETED GLYCOSYL HYDROLASE"/>
    <property type="match status" value="1"/>
</dbReference>
<reference evidence="2" key="2">
    <citation type="submission" date="2020-09" db="EMBL/GenBank/DDBJ databases">
        <authorList>
            <person name="Sun Q."/>
            <person name="Ohkuma M."/>
        </authorList>
    </citation>
    <scope>NUCLEOTIDE SEQUENCE</scope>
    <source>
        <strain evidence="2">JCM 13306</strain>
    </source>
</reference>
<feature type="domain" description="ThuA-like" evidence="1">
    <location>
        <begin position="2"/>
        <end position="210"/>
    </location>
</feature>
<dbReference type="Pfam" id="PF06283">
    <property type="entry name" value="ThuA"/>
    <property type="match status" value="1"/>
</dbReference>
<dbReference type="AlphaFoldDB" id="A0A919F583"/>
<evidence type="ECO:0000313" key="2">
    <source>
        <dbReference type="EMBL" id="GHH48313.1"/>
    </source>
</evidence>
<organism evidence="2 3">
    <name type="scientific">Xanthomonas boreopolis</name>
    <dbReference type="NCBI Taxonomy" id="86183"/>
    <lineage>
        <taxon>Bacteria</taxon>
        <taxon>Pseudomonadati</taxon>
        <taxon>Pseudomonadota</taxon>
        <taxon>Gammaproteobacteria</taxon>
        <taxon>Lysobacterales</taxon>
        <taxon>Lysobacteraceae</taxon>
        <taxon>Xanthomonas</taxon>
    </lineage>
</organism>
<protein>
    <submittedName>
        <fullName evidence="2">Crp/Fnr family transcriptional regulator</fullName>
    </submittedName>
</protein>
<evidence type="ECO:0000259" key="1">
    <source>
        <dbReference type="Pfam" id="PF06283"/>
    </source>
</evidence>
<comment type="caution">
    <text evidence="2">The sequence shown here is derived from an EMBL/GenBank/DDBJ whole genome shotgun (WGS) entry which is preliminary data.</text>
</comment>